<evidence type="ECO:0000259" key="3">
    <source>
        <dbReference type="Pfam" id="PF08546"/>
    </source>
</evidence>
<dbReference type="SUPFAM" id="SSF48179">
    <property type="entry name" value="6-phosphogluconate dehydrogenase C-terminal domain-like"/>
    <property type="match status" value="1"/>
</dbReference>
<feature type="compositionally biased region" description="Polar residues" evidence="1">
    <location>
        <begin position="753"/>
        <end position="762"/>
    </location>
</feature>
<sequence length="772" mass="84081">MAPSPPRLRILSVGGNAVSAFLSWRLQATNSCDVTLVWKSGFDAVAQYGVSFRSKAFGNERFKPRHVVRSPEEASSRENAYDYVVLCVKALPDVFDLGSVIESVVTPQHTCILVNTTNTVGVESHLEQRFPTNVVLSLVSNVNLTQTGISDFEHEGSSEMWVGPASKNPSIPVAIQNDMASALAITLTSGQVDCKVSSNIRQEQFERMIGPIAFHPASVLFDTPNHTQLLEKVGVRQLITDVIDELIKLAESQGCSFPSDFRQKTIEKMTAGPDTQSVMYQDFLARRPMEVETCLGSPVRLALESDIRVPRIETVYAMLHHINIVNQTKHSHSESPPPIPSQLPPRTSSVPPTQKPMTNGMRSSRTASGVGMGMPPPHQRRGPPPMNGPMNGSMRPPSHQPGPRLPRDVSFDDNGLEEFSHLVVYDEFPGNDGVSNGNGVHPPDIPNGGPGIPNDVALREREFALRQRELQLREREMHMRRGPPGPRRVAPPPQHAFDEEDEDDYVDPMDFRPPPNVDPEQIDMMSVTSRRTRKAPSASQLRRNPDLGMPVNPRPPSSTSRFFGGPPGGRKNTNSRLMSDMPSLHAALLDDPMMGYSSNRYGNVDRKEMHIDSRANSLSTVSRMGDYGPGPGPYPPSRRTSASPAAFPPGPRGMGRPNTAQEPPYGPPNGMLGPNGMPPPPHNRPSPPNMRAPVPRYPPGHGNTMAAQQVEQNLGVSNSYPVKNSQNVRSLTGSASVSGESGDSGASAHIDSENSAHSSQISLGHPMPMPVR</sequence>
<dbReference type="AlphaFoldDB" id="A0A7H8R0V6"/>
<feature type="compositionally biased region" description="Low complexity" evidence="1">
    <location>
        <begin position="388"/>
        <end position="397"/>
    </location>
</feature>
<name>A0A7H8R0V6_TALRU</name>
<feature type="domain" description="Ketopantoate reductase N-terminal" evidence="2">
    <location>
        <begin position="10"/>
        <end position="166"/>
    </location>
</feature>
<dbReference type="Gene3D" id="3.40.50.720">
    <property type="entry name" value="NAD(P)-binding Rossmann-like Domain"/>
    <property type="match status" value="1"/>
</dbReference>
<evidence type="ECO:0008006" key="6">
    <source>
        <dbReference type="Google" id="ProtNLM"/>
    </source>
</evidence>
<feature type="compositionally biased region" description="Pro residues" evidence="1">
    <location>
        <begin position="374"/>
        <end position="387"/>
    </location>
</feature>
<feature type="compositionally biased region" description="Pro residues" evidence="1">
    <location>
        <begin position="676"/>
        <end position="698"/>
    </location>
</feature>
<feature type="domain" description="Ketopantoate reductase C-terminal" evidence="3">
    <location>
        <begin position="199"/>
        <end position="322"/>
    </location>
</feature>
<evidence type="ECO:0000256" key="1">
    <source>
        <dbReference type="SAM" id="MobiDB-lite"/>
    </source>
</evidence>
<evidence type="ECO:0000259" key="2">
    <source>
        <dbReference type="Pfam" id="PF02558"/>
    </source>
</evidence>
<dbReference type="EMBL" id="CP055901">
    <property type="protein sequence ID" value="QKX59969.1"/>
    <property type="molecule type" value="Genomic_DNA"/>
</dbReference>
<keyword evidence="5" id="KW-1185">Reference proteome</keyword>
<dbReference type="GO" id="GO:0005737">
    <property type="term" value="C:cytoplasm"/>
    <property type="evidence" value="ECO:0007669"/>
    <property type="project" value="TreeGrafter"/>
</dbReference>
<feature type="region of interest" description="Disordered" evidence="1">
    <location>
        <begin position="327"/>
        <end position="411"/>
    </location>
</feature>
<reference evidence="5" key="1">
    <citation type="submission" date="2020-06" db="EMBL/GenBank/DDBJ databases">
        <title>A chromosome-scale genome assembly of Talaromyces rugulosus W13939.</title>
        <authorList>
            <person name="Wang B."/>
            <person name="Guo L."/>
            <person name="Ye K."/>
            <person name="Wang L."/>
        </authorList>
    </citation>
    <scope>NUCLEOTIDE SEQUENCE [LARGE SCALE GENOMIC DNA]</scope>
    <source>
        <strain evidence="5">W13939</strain>
    </source>
</reference>
<proteinExistence type="predicted"/>
<gene>
    <name evidence="4" type="ORF">TRUGW13939_07111</name>
</gene>
<dbReference type="InterPro" id="IPR008927">
    <property type="entry name" value="6-PGluconate_DH-like_C_sf"/>
</dbReference>
<accession>A0A7H8R0V6</accession>
<dbReference type="Proteomes" id="UP000509510">
    <property type="component" value="Chromosome IV"/>
</dbReference>
<dbReference type="KEGG" id="trg:TRUGW13939_07111"/>
<dbReference type="Pfam" id="PF08546">
    <property type="entry name" value="ApbA_C"/>
    <property type="match status" value="1"/>
</dbReference>
<dbReference type="Gene3D" id="1.10.1040.10">
    <property type="entry name" value="N-(1-d-carboxylethyl)-l-norvaline Dehydrogenase, domain 2"/>
    <property type="match status" value="1"/>
</dbReference>
<dbReference type="PANTHER" id="PTHR21708">
    <property type="entry name" value="PROBABLE 2-DEHYDROPANTOATE 2-REDUCTASE"/>
    <property type="match status" value="1"/>
</dbReference>
<feature type="compositionally biased region" description="Acidic residues" evidence="1">
    <location>
        <begin position="498"/>
        <end position="507"/>
    </location>
</feature>
<dbReference type="Pfam" id="PF02558">
    <property type="entry name" value="ApbA"/>
    <property type="match status" value="1"/>
</dbReference>
<feature type="region of interest" description="Disordered" evidence="1">
    <location>
        <begin position="618"/>
        <end position="772"/>
    </location>
</feature>
<feature type="compositionally biased region" description="Polar residues" evidence="1">
    <location>
        <begin position="349"/>
        <end position="367"/>
    </location>
</feature>
<dbReference type="FunFam" id="3.40.50.720:FF:000424">
    <property type="entry name" value="Meiotically up-regulated gene 72 protein"/>
    <property type="match status" value="1"/>
</dbReference>
<feature type="compositionally biased region" description="Pro residues" evidence="1">
    <location>
        <begin position="483"/>
        <end position="494"/>
    </location>
</feature>
<dbReference type="RefSeq" id="XP_035346146.1">
    <property type="nucleotide sequence ID" value="XM_035490253.1"/>
</dbReference>
<protein>
    <recommendedName>
        <fullName evidence="6">Ketopantoate reductase C-terminal domain-containing protein</fullName>
    </recommendedName>
</protein>
<dbReference type="InterPro" id="IPR013332">
    <property type="entry name" value="KPR_N"/>
</dbReference>
<dbReference type="InterPro" id="IPR013328">
    <property type="entry name" value="6PGD_dom2"/>
</dbReference>
<organism evidence="4 5">
    <name type="scientific">Talaromyces rugulosus</name>
    <name type="common">Penicillium rugulosum</name>
    <dbReference type="NCBI Taxonomy" id="121627"/>
    <lineage>
        <taxon>Eukaryota</taxon>
        <taxon>Fungi</taxon>
        <taxon>Dikarya</taxon>
        <taxon>Ascomycota</taxon>
        <taxon>Pezizomycotina</taxon>
        <taxon>Eurotiomycetes</taxon>
        <taxon>Eurotiomycetidae</taxon>
        <taxon>Eurotiales</taxon>
        <taxon>Trichocomaceae</taxon>
        <taxon>Talaromyces</taxon>
        <taxon>Talaromyces sect. Islandici</taxon>
    </lineage>
</organism>
<dbReference type="PANTHER" id="PTHR21708:SF25">
    <property type="entry name" value="PROTEIN PAM1-RELATED"/>
    <property type="match status" value="1"/>
</dbReference>
<dbReference type="InterPro" id="IPR051402">
    <property type="entry name" value="KPR-Related"/>
</dbReference>
<dbReference type="GeneID" id="55994604"/>
<evidence type="ECO:0000313" key="4">
    <source>
        <dbReference type="EMBL" id="QKX59969.1"/>
    </source>
</evidence>
<feature type="region of interest" description="Disordered" evidence="1">
    <location>
        <begin position="474"/>
        <end position="577"/>
    </location>
</feature>
<dbReference type="InterPro" id="IPR013752">
    <property type="entry name" value="KPA_reductase"/>
</dbReference>
<dbReference type="FunFam" id="1.10.1040.10:FF:000017">
    <property type="entry name" value="2-dehydropantoate 2-reductase"/>
    <property type="match status" value="1"/>
</dbReference>
<feature type="compositionally biased region" description="Polar residues" evidence="1">
    <location>
        <begin position="705"/>
        <end position="741"/>
    </location>
</feature>
<dbReference type="OrthoDB" id="5302359at2759"/>
<evidence type="ECO:0000313" key="5">
    <source>
        <dbReference type="Proteomes" id="UP000509510"/>
    </source>
</evidence>